<dbReference type="AlphaFoldDB" id="C9LRW6"/>
<name>C9LRW6_SELS3</name>
<reference evidence="1 2" key="1">
    <citation type="submission" date="2009-09" db="EMBL/GenBank/DDBJ databases">
        <authorList>
            <person name="Weinstock G."/>
            <person name="Sodergren E."/>
            <person name="Clifton S."/>
            <person name="Fulton L."/>
            <person name="Fulton B."/>
            <person name="Courtney L."/>
            <person name="Fronick C."/>
            <person name="Harrison M."/>
            <person name="Strong C."/>
            <person name="Farmer C."/>
            <person name="Delahaunty K."/>
            <person name="Markovic C."/>
            <person name="Hall O."/>
            <person name="Minx P."/>
            <person name="Tomlinson C."/>
            <person name="Mitreva M."/>
            <person name="Nelson J."/>
            <person name="Hou S."/>
            <person name="Wollam A."/>
            <person name="Pepin K.H."/>
            <person name="Johnson M."/>
            <person name="Bhonagiri V."/>
            <person name="Nash W.E."/>
            <person name="Warren W."/>
            <person name="Chinwalla A."/>
            <person name="Mardis E.R."/>
            <person name="Wilson R.K."/>
        </authorList>
    </citation>
    <scope>NUCLEOTIDE SEQUENCE [LARGE SCALE GENOMIC DNA]</scope>
    <source>
        <strain evidence="2">ATCC 35185 / DSM 20758 / VPI D19B-28</strain>
    </source>
</reference>
<dbReference type="EMBL" id="ACKP02000003">
    <property type="protein sequence ID" value="EEX78385.1"/>
    <property type="molecule type" value="Genomic_DNA"/>
</dbReference>
<accession>C9LRW6</accession>
<evidence type="ECO:0000313" key="2">
    <source>
        <dbReference type="Proteomes" id="UP000003505"/>
    </source>
</evidence>
<organism evidence="1 2">
    <name type="scientific">Selenomonas sputigena (strain ATCC 35185 / DSM 20758 / CCUG 44933 / VPI D19B-28)</name>
    <dbReference type="NCBI Taxonomy" id="546271"/>
    <lineage>
        <taxon>Bacteria</taxon>
        <taxon>Bacillati</taxon>
        <taxon>Bacillota</taxon>
        <taxon>Negativicutes</taxon>
        <taxon>Selenomonadales</taxon>
        <taxon>Selenomonadaceae</taxon>
        <taxon>Selenomonas</taxon>
    </lineage>
</organism>
<comment type="caution">
    <text evidence="1">The sequence shown here is derived from an EMBL/GenBank/DDBJ whole genome shotgun (WGS) entry which is preliminary data.</text>
</comment>
<gene>
    <name evidence="1" type="ORF">SELSPUOL_00187</name>
</gene>
<dbReference type="Proteomes" id="UP000003505">
    <property type="component" value="Unassembled WGS sequence"/>
</dbReference>
<evidence type="ECO:0000313" key="1">
    <source>
        <dbReference type="EMBL" id="EEX78385.1"/>
    </source>
</evidence>
<proteinExistence type="predicted"/>
<protein>
    <submittedName>
        <fullName evidence="1">Uncharacterized protein</fullName>
    </submittedName>
</protein>
<sequence length="87" mass="10198">MRRDVLSIGPRNGMSSDMHGMKYRYVAQFAIPISLDVWSDIKNLFLARFKIQKQLVIGQWFYCRNFGLQHKDDSFQRNGAILKVSFP</sequence>